<keyword evidence="4" id="KW-1185">Reference proteome</keyword>
<feature type="domain" description="2TM" evidence="2">
    <location>
        <begin position="26"/>
        <end position="105"/>
    </location>
</feature>
<evidence type="ECO:0000259" key="2">
    <source>
        <dbReference type="Pfam" id="PF13239"/>
    </source>
</evidence>
<dbReference type="InterPro" id="IPR025698">
    <property type="entry name" value="2TM_dom"/>
</dbReference>
<dbReference type="EMBL" id="JACOME010000003">
    <property type="protein sequence ID" value="MBC3847200.1"/>
    <property type="molecule type" value="Genomic_DNA"/>
</dbReference>
<evidence type="ECO:0000256" key="1">
    <source>
        <dbReference type="SAM" id="Phobius"/>
    </source>
</evidence>
<gene>
    <name evidence="3" type="ORF">H6H04_12460</name>
</gene>
<dbReference type="Proteomes" id="UP000607435">
    <property type="component" value="Unassembled WGS sequence"/>
</dbReference>
<sequence length="112" mass="13328">MEKYSLEPYDEHKESRDFRKEEAYLRAKKKVDEIIGFYWHLAVYVIVNLFLIILIGVNAGFGGFGPYATATFWGIGLAFHFLGVFGPNFFFGKNWENKKIEEYMEKERQRWE</sequence>
<dbReference type="RefSeq" id="WP_186846318.1">
    <property type="nucleotide sequence ID" value="NZ_JACOME010000003.1"/>
</dbReference>
<protein>
    <submittedName>
        <fullName evidence="3">2TM domain-containing protein</fullName>
    </submittedName>
</protein>
<keyword evidence="1" id="KW-0472">Membrane</keyword>
<accession>A0ABR6Y3B9</accession>
<reference evidence="3 4" key="1">
    <citation type="submission" date="2020-08" db="EMBL/GenBank/DDBJ databases">
        <title>Winogradskyella ouciana sp. nov., isolated from the hadal seawater of the Mariana Trench.</title>
        <authorList>
            <person name="He X."/>
        </authorList>
    </citation>
    <scope>NUCLEOTIDE SEQUENCE [LARGE SCALE GENOMIC DNA]</scope>
    <source>
        <strain evidence="3 4">KCTC 22026</strain>
    </source>
</reference>
<comment type="caution">
    <text evidence="3">The sequence shown here is derived from an EMBL/GenBank/DDBJ whole genome shotgun (WGS) entry which is preliminary data.</text>
</comment>
<feature type="transmembrane region" description="Helical" evidence="1">
    <location>
        <begin position="67"/>
        <end position="91"/>
    </location>
</feature>
<proteinExistence type="predicted"/>
<dbReference type="Pfam" id="PF13239">
    <property type="entry name" value="2TM"/>
    <property type="match status" value="1"/>
</dbReference>
<evidence type="ECO:0000313" key="3">
    <source>
        <dbReference type="EMBL" id="MBC3847200.1"/>
    </source>
</evidence>
<name>A0ABR6Y3B9_9FLAO</name>
<evidence type="ECO:0000313" key="4">
    <source>
        <dbReference type="Proteomes" id="UP000607435"/>
    </source>
</evidence>
<feature type="transmembrane region" description="Helical" evidence="1">
    <location>
        <begin position="37"/>
        <end position="61"/>
    </location>
</feature>
<keyword evidence="1" id="KW-0812">Transmembrane</keyword>
<keyword evidence="1" id="KW-1133">Transmembrane helix</keyword>
<organism evidence="3 4">
    <name type="scientific">Winogradskyella echinorum</name>
    <dbReference type="NCBI Taxonomy" id="538189"/>
    <lineage>
        <taxon>Bacteria</taxon>
        <taxon>Pseudomonadati</taxon>
        <taxon>Bacteroidota</taxon>
        <taxon>Flavobacteriia</taxon>
        <taxon>Flavobacteriales</taxon>
        <taxon>Flavobacteriaceae</taxon>
        <taxon>Winogradskyella</taxon>
    </lineage>
</organism>